<dbReference type="GO" id="GO:0046872">
    <property type="term" value="F:metal ion binding"/>
    <property type="evidence" value="ECO:0007669"/>
    <property type="project" value="UniProtKB-KW"/>
</dbReference>
<evidence type="ECO:0000313" key="8">
    <source>
        <dbReference type="EMBL" id="EJR29911.1"/>
    </source>
</evidence>
<evidence type="ECO:0000313" key="9">
    <source>
        <dbReference type="Proteomes" id="UP000006976"/>
    </source>
</evidence>
<dbReference type="InterPro" id="IPR058240">
    <property type="entry name" value="rSAM_sf"/>
</dbReference>
<protein>
    <recommendedName>
        <fullName evidence="10">Radical SAM protein</fullName>
    </recommendedName>
</protein>
<evidence type="ECO:0000256" key="4">
    <source>
        <dbReference type="ARBA" id="ARBA00023004"/>
    </source>
</evidence>
<dbReference type="AlphaFoldDB" id="A0ABC9QV24"/>
<dbReference type="SFLD" id="SFLDG01123">
    <property type="entry name" value="methyltransferase_(Class_B)"/>
    <property type="match status" value="1"/>
</dbReference>
<feature type="domain" description="B12-binding" evidence="6">
    <location>
        <begin position="7"/>
        <end position="153"/>
    </location>
</feature>
<evidence type="ECO:0000256" key="1">
    <source>
        <dbReference type="ARBA" id="ARBA00001966"/>
    </source>
</evidence>
<dbReference type="PROSITE" id="PS51918">
    <property type="entry name" value="RADICAL_SAM"/>
    <property type="match status" value="1"/>
</dbReference>
<dbReference type="EMBL" id="AHEV01000051">
    <property type="protein sequence ID" value="EJR29911.1"/>
    <property type="molecule type" value="Genomic_DNA"/>
</dbReference>
<accession>A0ABC9QV24</accession>
<comment type="caution">
    <text evidence="8">The sequence shown here is derived from an EMBL/GenBank/DDBJ whole genome shotgun (WGS) entry which is preliminary data.</text>
</comment>
<dbReference type="InterPro" id="IPR006158">
    <property type="entry name" value="Cobalamin-bd"/>
</dbReference>
<evidence type="ECO:0000256" key="5">
    <source>
        <dbReference type="ARBA" id="ARBA00023014"/>
    </source>
</evidence>
<keyword evidence="4" id="KW-0408">Iron</keyword>
<proteinExistence type="predicted"/>
<keyword evidence="3" id="KW-0479">Metal-binding</keyword>
<dbReference type="PANTHER" id="PTHR43409:SF16">
    <property type="entry name" value="SLR0320 PROTEIN"/>
    <property type="match status" value="1"/>
</dbReference>
<dbReference type="Pfam" id="PF02310">
    <property type="entry name" value="B12-binding"/>
    <property type="match status" value="1"/>
</dbReference>
<evidence type="ECO:0000259" key="7">
    <source>
        <dbReference type="PROSITE" id="PS51918"/>
    </source>
</evidence>
<dbReference type="PROSITE" id="PS51332">
    <property type="entry name" value="B12_BINDING"/>
    <property type="match status" value="1"/>
</dbReference>
<dbReference type="SMART" id="SM00729">
    <property type="entry name" value="Elp3"/>
    <property type="match status" value="1"/>
</dbReference>
<dbReference type="SUPFAM" id="SSF102114">
    <property type="entry name" value="Radical SAM enzymes"/>
    <property type="match status" value="1"/>
</dbReference>
<dbReference type="SFLD" id="SFLDG01082">
    <property type="entry name" value="B12-binding_domain_containing"/>
    <property type="match status" value="1"/>
</dbReference>
<comment type="cofactor">
    <cofactor evidence="1">
        <name>[4Fe-4S] cluster</name>
        <dbReference type="ChEBI" id="CHEBI:49883"/>
    </cofactor>
</comment>
<dbReference type="Pfam" id="PF04055">
    <property type="entry name" value="Radical_SAM"/>
    <property type="match status" value="1"/>
</dbReference>
<dbReference type="GO" id="GO:0051539">
    <property type="term" value="F:4 iron, 4 sulfur cluster binding"/>
    <property type="evidence" value="ECO:0007669"/>
    <property type="project" value="UniProtKB-KW"/>
</dbReference>
<keyword evidence="2" id="KW-0949">S-adenosyl-L-methionine</keyword>
<organism evidence="8 9">
    <name type="scientific">Bacillus mycoides</name>
    <dbReference type="NCBI Taxonomy" id="1405"/>
    <lineage>
        <taxon>Bacteria</taxon>
        <taxon>Bacillati</taxon>
        <taxon>Bacillota</taxon>
        <taxon>Bacilli</taxon>
        <taxon>Bacillales</taxon>
        <taxon>Bacillaceae</taxon>
        <taxon>Bacillus</taxon>
        <taxon>Bacillus cereus group</taxon>
    </lineage>
</organism>
<evidence type="ECO:0000256" key="2">
    <source>
        <dbReference type="ARBA" id="ARBA00022691"/>
    </source>
</evidence>
<dbReference type="RefSeq" id="WP_002169745.1">
    <property type="nucleotide sequence ID" value="NZ_CP035996.1"/>
</dbReference>
<dbReference type="InterPro" id="IPR007197">
    <property type="entry name" value="rSAM"/>
</dbReference>
<dbReference type="Proteomes" id="UP000006976">
    <property type="component" value="Unassembled WGS sequence"/>
</dbReference>
<reference evidence="8 9" key="1">
    <citation type="submission" date="2012-04" db="EMBL/GenBank/DDBJ databases">
        <title>The Genome Sequence of Bacillus cereus VD078.</title>
        <authorList>
            <consortium name="The Broad Institute Genome Sequencing Platform"/>
            <consortium name="The Broad Institute Genome Sequencing Center for Infectious Disease"/>
            <person name="Feldgarden M."/>
            <person name="Van der Auwera G.A."/>
            <person name="Mahillon J."/>
            <person name="Duprez V."/>
            <person name="Timmery S."/>
            <person name="Mattelet C."/>
            <person name="Dierick K."/>
            <person name="Sun M."/>
            <person name="Yu Z."/>
            <person name="Zhu L."/>
            <person name="Hu X."/>
            <person name="Shank E.B."/>
            <person name="Swiecicka I."/>
            <person name="Hansen B.M."/>
            <person name="Andrup L."/>
            <person name="Young S.K."/>
            <person name="Zeng Q."/>
            <person name="Gargeya S."/>
            <person name="Fitzgerald M."/>
            <person name="Haas B."/>
            <person name="Abouelleil A."/>
            <person name="Alvarado L."/>
            <person name="Arachchi H.M."/>
            <person name="Berlin A."/>
            <person name="Chapman S.B."/>
            <person name="Goldberg J."/>
            <person name="Griggs A."/>
            <person name="Gujja S."/>
            <person name="Hansen M."/>
            <person name="Howarth C."/>
            <person name="Imamovic A."/>
            <person name="Larimer J."/>
            <person name="McCowen C."/>
            <person name="Montmayeur A."/>
            <person name="Murphy C."/>
            <person name="Neiman D."/>
            <person name="Pearson M."/>
            <person name="Priest M."/>
            <person name="Roberts A."/>
            <person name="Saif S."/>
            <person name="Shea T."/>
            <person name="Sisk P."/>
            <person name="Sykes S."/>
            <person name="Wortman J."/>
            <person name="Nusbaum C."/>
            <person name="Birren B."/>
        </authorList>
    </citation>
    <scope>NUCLEOTIDE SEQUENCE [LARGE SCALE GENOMIC DNA]</scope>
    <source>
        <strain evidence="8 9">VD078</strain>
    </source>
</reference>
<name>A0ABC9QV24_BACMY</name>
<dbReference type="InterPro" id="IPR023404">
    <property type="entry name" value="rSAM_horseshoe"/>
</dbReference>
<evidence type="ECO:0000259" key="6">
    <source>
        <dbReference type="PROSITE" id="PS51332"/>
    </source>
</evidence>
<dbReference type="Gene3D" id="3.80.30.20">
    <property type="entry name" value="tm_1862 like domain"/>
    <property type="match status" value="1"/>
</dbReference>
<feature type="domain" description="Radical SAM core" evidence="7">
    <location>
        <begin position="177"/>
        <end position="401"/>
    </location>
</feature>
<keyword evidence="5" id="KW-0411">Iron-sulfur</keyword>
<dbReference type="InterPro" id="IPR051198">
    <property type="entry name" value="BchE-like"/>
</dbReference>
<sequence length="445" mass="51320">MRKYNVILINLNSLPGLDVVPIFPIGPVYVNSFLQQVGVNVKMVDFFLQPDYLETLEYLNEDFDCIAFSIRNIDTLELDAEIHLPNYRRIMNKIVSKAKEINPSTLVLIGGGGYAVYSEGLEKYLPFDFGVKGNVEENLFEIISNHIQKLQDDIKLIENFSMFEMKFDKELVQTYLKLGSTQIGLPTRCGGRCPLKCSYCSYSKIDSKTNLLRPLSNLRNDILNLYEMGVREVFFTDSLFNISLSHAKSICRMIMDLNLPDFKWFAYAKPTTDKEFIELAARSGCQSLMVSFDTFSPVMLKRLRKSFSVQQAIEFINCCREWNLTLIGLLLFGGPEENEDTIRESCEFVNEHFKNGELFYSFGMRLLPGSELSETSGIPEDELLFPTFWPFDEACFDYVIKHLDNSFFSFNRLARISNWRKGYHKLKPHIVEQTGITILRRSIEV</sequence>
<evidence type="ECO:0000256" key="3">
    <source>
        <dbReference type="ARBA" id="ARBA00022723"/>
    </source>
</evidence>
<dbReference type="InterPro" id="IPR006638">
    <property type="entry name" value="Elp3/MiaA/NifB-like_rSAM"/>
</dbReference>
<evidence type="ECO:0008006" key="10">
    <source>
        <dbReference type="Google" id="ProtNLM"/>
    </source>
</evidence>
<dbReference type="PANTHER" id="PTHR43409">
    <property type="entry name" value="ANAEROBIC MAGNESIUM-PROTOPORPHYRIN IX MONOMETHYL ESTER CYCLASE-RELATED"/>
    <property type="match status" value="1"/>
</dbReference>
<gene>
    <name evidence="8" type="ORF">III_05680</name>
</gene>
<dbReference type="InterPro" id="IPR034466">
    <property type="entry name" value="Methyltransferase_Class_B"/>
</dbReference>
<dbReference type="SFLD" id="SFLDS00029">
    <property type="entry name" value="Radical_SAM"/>
    <property type="match status" value="1"/>
</dbReference>